<dbReference type="SUPFAM" id="SSF47090">
    <property type="entry name" value="PGBD-like"/>
    <property type="match status" value="1"/>
</dbReference>
<organism evidence="2 3">
    <name type="scientific">Neolewinella maritima</name>
    <dbReference type="NCBI Taxonomy" id="1383882"/>
    <lineage>
        <taxon>Bacteria</taxon>
        <taxon>Pseudomonadati</taxon>
        <taxon>Bacteroidota</taxon>
        <taxon>Saprospiria</taxon>
        <taxon>Saprospirales</taxon>
        <taxon>Lewinellaceae</taxon>
        <taxon>Neolewinella</taxon>
    </lineage>
</organism>
<dbReference type="EMBL" id="CAKLPZ010000001">
    <property type="protein sequence ID" value="CAH0999616.1"/>
    <property type="molecule type" value="Genomic_DNA"/>
</dbReference>
<dbReference type="InterPro" id="IPR036680">
    <property type="entry name" value="SPOR-like_sf"/>
</dbReference>
<evidence type="ECO:0008006" key="4">
    <source>
        <dbReference type="Google" id="ProtNLM"/>
    </source>
</evidence>
<evidence type="ECO:0000313" key="2">
    <source>
        <dbReference type="EMBL" id="CAH0999616.1"/>
    </source>
</evidence>
<gene>
    <name evidence="2" type="ORF">LEM8419_00916</name>
</gene>
<reference evidence="2" key="1">
    <citation type="submission" date="2021-12" db="EMBL/GenBank/DDBJ databases">
        <authorList>
            <person name="Rodrigo-Torres L."/>
            <person name="Arahal R. D."/>
            <person name="Lucena T."/>
        </authorList>
    </citation>
    <scope>NUCLEOTIDE SEQUENCE</scope>
    <source>
        <strain evidence="2">CECT 8419</strain>
    </source>
</reference>
<evidence type="ECO:0000256" key="1">
    <source>
        <dbReference type="SAM" id="MobiDB-lite"/>
    </source>
</evidence>
<evidence type="ECO:0000313" key="3">
    <source>
        <dbReference type="Proteomes" id="UP000837803"/>
    </source>
</evidence>
<feature type="region of interest" description="Disordered" evidence="1">
    <location>
        <begin position="267"/>
        <end position="287"/>
    </location>
</feature>
<feature type="region of interest" description="Disordered" evidence="1">
    <location>
        <begin position="194"/>
        <end position="245"/>
    </location>
</feature>
<name>A0ABN8F4C3_9BACT</name>
<dbReference type="SUPFAM" id="SSF110997">
    <property type="entry name" value="Sporulation related repeat"/>
    <property type="match status" value="1"/>
</dbReference>
<comment type="caution">
    <text evidence="2">The sequence shown here is derived from an EMBL/GenBank/DDBJ whole genome shotgun (WGS) entry which is preliminary data.</text>
</comment>
<sequence>MTSRPTLILLLVLLACTVYAQELYNVRVGTFQDARSDDFTELQELGFVYGLPREGQLVEVYIGNYSSQDKATAVTEDLRKRGYRNAAPFSIPGTSESPVPYIQIALRGRNRALNWASLERAGKLYIDATDGTTKVVTGPYASPADATQALADIRGLGFADAFVKSLRPKSLIPVGVFETGIKKPLIPIELRQPQPDAQADQDSTAPATAPANTQTMPAQVPVTSTPPPAPASATAPTPAPAPAENTPLLGEEAVAASQPPATVPVAEPMRVDRPGLPTIQMRPKRHSTAELQRVLKEKGFYDGAIDGLYGPGTTKAYEAAWTQLAPLRKYRILAAAEGDGAAPGNAPASWPEVAVALAVADDLAAGLGDAEVAQAMQRERGALLNATAPLVAATAARAKTWETTVWTNLDEWATQDPLHAQLLSALRVAYYQSQTRLEAMYAQRGMDAIAARDLATASLQNLLGAQLDRFL</sequence>
<dbReference type="Proteomes" id="UP000837803">
    <property type="component" value="Unassembled WGS sequence"/>
</dbReference>
<keyword evidence="3" id="KW-1185">Reference proteome</keyword>
<feature type="compositionally biased region" description="Low complexity" evidence="1">
    <location>
        <begin position="194"/>
        <end position="223"/>
    </location>
</feature>
<dbReference type="InterPro" id="IPR036365">
    <property type="entry name" value="PGBD-like_sf"/>
</dbReference>
<accession>A0ABN8F4C3</accession>
<protein>
    <recommendedName>
        <fullName evidence="4">SPOR domain-containing protein</fullName>
    </recommendedName>
</protein>
<dbReference type="RefSeq" id="WP_238749810.1">
    <property type="nucleotide sequence ID" value="NZ_CAKLPZ010000001.1"/>
</dbReference>
<dbReference type="PROSITE" id="PS51257">
    <property type="entry name" value="PROKAR_LIPOPROTEIN"/>
    <property type="match status" value="1"/>
</dbReference>
<proteinExistence type="predicted"/>